<evidence type="ECO:0000313" key="3">
    <source>
        <dbReference type="Proteomes" id="UP000077266"/>
    </source>
</evidence>
<feature type="compositionally biased region" description="Basic and acidic residues" evidence="1">
    <location>
        <begin position="9"/>
        <end position="25"/>
    </location>
</feature>
<accession>A0A165CKB0</accession>
<evidence type="ECO:0000313" key="2">
    <source>
        <dbReference type="EMBL" id="KZV82625.1"/>
    </source>
</evidence>
<organism evidence="2 3">
    <name type="scientific">Exidia glandulosa HHB12029</name>
    <dbReference type="NCBI Taxonomy" id="1314781"/>
    <lineage>
        <taxon>Eukaryota</taxon>
        <taxon>Fungi</taxon>
        <taxon>Dikarya</taxon>
        <taxon>Basidiomycota</taxon>
        <taxon>Agaricomycotina</taxon>
        <taxon>Agaricomycetes</taxon>
        <taxon>Auriculariales</taxon>
        <taxon>Exidiaceae</taxon>
        <taxon>Exidia</taxon>
    </lineage>
</organism>
<gene>
    <name evidence="2" type="ORF">EXIGLDRAFT_338386</name>
</gene>
<dbReference type="EMBL" id="KV426311">
    <property type="protein sequence ID" value="KZV82625.1"/>
    <property type="molecule type" value="Genomic_DNA"/>
</dbReference>
<keyword evidence="3" id="KW-1185">Reference proteome</keyword>
<reference evidence="2 3" key="1">
    <citation type="journal article" date="2016" name="Mol. Biol. Evol.">
        <title>Comparative Genomics of Early-Diverging Mushroom-Forming Fungi Provides Insights into the Origins of Lignocellulose Decay Capabilities.</title>
        <authorList>
            <person name="Nagy L.G."/>
            <person name="Riley R."/>
            <person name="Tritt A."/>
            <person name="Adam C."/>
            <person name="Daum C."/>
            <person name="Floudas D."/>
            <person name="Sun H."/>
            <person name="Yadav J.S."/>
            <person name="Pangilinan J."/>
            <person name="Larsson K.H."/>
            <person name="Matsuura K."/>
            <person name="Barry K."/>
            <person name="Labutti K."/>
            <person name="Kuo R."/>
            <person name="Ohm R.A."/>
            <person name="Bhattacharya S.S."/>
            <person name="Shirouzu T."/>
            <person name="Yoshinaga Y."/>
            <person name="Martin F.M."/>
            <person name="Grigoriev I.V."/>
            <person name="Hibbett D.S."/>
        </authorList>
    </citation>
    <scope>NUCLEOTIDE SEQUENCE [LARGE SCALE GENOMIC DNA]</scope>
    <source>
        <strain evidence="2 3">HHB12029</strain>
    </source>
</reference>
<dbReference type="InParanoid" id="A0A165CKB0"/>
<evidence type="ECO:0000256" key="1">
    <source>
        <dbReference type="SAM" id="MobiDB-lite"/>
    </source>
</evidence>
<protein>
    <submittedName>
        <fullName evidence="2">Uncharacterized protein</fullName>
    </submittedName>
</protein>
<proteinExistence type="predicted"/>
<sequence>MSSGLFREYPSERTRGRGKEPVHRPSRADKLYPAFRIRARTQLEKTRSCWHLYLCLTFTQRRILNPLEVRPRPRCGIVADRHAFTCSHGILYQEG</sequence>
<feature type="region of interest" description="Disordered" evidence="1">
    <location>
        <begin position="1"/>
        <end position="25"/>
    </location>
</feature>
<name>A0A165CKB0_EXIGL</name>
<dbReference type="AlphaFoldDB" id="A0A165CKB0"/>
<dbReference type="Proteomes" id="UP000077266">
    <property type="component" value="Unassembled WGS sequence"/>
</dbReference>